<dbReference type="InterPro" id="IPR018392">
    <property type="entry name" value="LysM"/>
</dbReference>
<evidence type="ECO:0000313" key="5">
    <source>
        <dbReference type="Proteomes" id="UP001499909"/>
    </source>
</evidence>
<dbReference type="SMART" id="SM00257">
    <property type="entry name" value="LysM"/>
    <property type="match status" value="2"/>
</dbReference>
<dbReference type="Gene3D" id="3.10.350.10">
    <property type="entry name" value="LysM domain"/>
    <property type="match status" value="2"/>
</dbReference>
<evidence type="ECO:0000259" key="3">
    <source>
        <dbReference type="PROSITE" id="PS51782"/>
    </source>
</evidence>
<dbReference type="CDD" id="cd00118">
    <property type="entry name" value="LysM"/>
    <property type="match status" value="2"/>
</dbReference>
<organism evidence="4 5">
    <name type="scientific">Hymenobacter algoricola</name>
    <dbReference type="NCBI Taxonomy" id="486267"/>
    <lineage>
        <taxon>Bacteria</taxon>
        <taxon>Pseudomonadati</taxon>
        <taxon>Bacteroidota</taxon>
        <taxon>Cytophagia</taxon>
        <taxon>Cytophagales</taxon>
        <taxon>Hymenobacteraceae</taxon>
        <taxon>Hymenobacter</taxon>
    </lineage>
</organism>
<gene>
    <name evidence="4" type="ORF">GCM10022406_06260</name>
</gene>
<dbReference type="EMBL" id="BAABDH010000013">
    <property type="protein sequence ID" value="GAA3922856.1"/>
    <property type="molecule type" value="Genomic_DNA"/>
</dbReference>
<dbReference type="PANTHER" id="PTHR33734:SF22">
    <property type="entry name" value="MEMBRANE-BOUND LYTIC MUREIN TRANSGLYCOSYLASE D"/>
    <property type="match status" value="1"/>
</dbReference>
<evidence type="ECO:0000313" key="4">
    <source>
        <dbReference type="EMBL" id="GAA3922856.1"/>
    </source>
</evidence>
<dbReference type="PROSITE" id="PS51782">
    <property type="entry name" value="LYSM"/>
    <property type="match status" value="2"/>
</dbReference>
<comment type="caution">
    <text evidence="4">The sequence shown here is derived from an EMBL/GenBank/DDBJ whole genome shotgun (WGS) entry which is preliminary data.</text>
</comment>
<keyword evidence="2" id="KW-0732">Signal</keyword>
<dbReference type="InterPro" id="IPR036779">
    <property type="entry name" value="LysM_dom_sf"/>
</dbReference>
<feature type="compositionally biased region" description="Basic and acidic residues" evidence="1">
    <location>
        <begin position="231"/>
        <end position="241"/>
    </location>
</feature>
<accession>A0ABP7MGY5</accession>
<name>A0ABP7MGY5_9BACT</name>
<feature type="chain" id="PRO_5047007369" description="LysM domain-containing protein" evidence="2">
    <location>
        <begin position="30"/>
        <end position="332"/>
    </location>
</feature>
<dbReference type="Gene3D" id="2.40.40.10">
    <property type="entry name" value="RlpA-like domain"/>
    <property type="match status" value="1"/>
</dbReference>
<dbReference type="SUPFAM" id="SSF54106">
    <property type="entry name" value="LysM domain"/>
    <property type="match status" value="2"/>
</dbReference>
<protein>
    <recommendedName>
        <fullName evidence="3">LysM domain-containing protein</fullName>
    </recommendedName>
</protein>
<dbReference type="InterPro" id="IPR036908">
    <property type="entry name" value="RlpA-like_sf"/>
</dbReference>
<evidence type="ECO:0000256" key="1">
    <source>
        <dbReference type="SAM" id="MobiDB-lite"/>
    </source>
</evidence>
<feature type="compositionally biased region" description="Low complexity" evidence="1">
    <location>
        <begin position="191"/>
        <end position="202"/>
    </location>
</feature>
<evidence type="ECO:0000256" key="2">
    <source>
        <dbReference type="SAM" id="SignalP"/>
    </source>
</evidence>
<dbReference type="Proteomes" id="UP001499909">
    <property type="component" value="Unassembled WGS sequence"/>
</dbReference>
<feature type="domain" description="LysM" evidence="3">
    <location>
        <begin position="51"/>
        <end position="94"/>
    </location>
</feature>
<feature type="domain" description="LysM" evidence="3">
    <location>
        <begin position="132"/>
        <end position="176"/>
    </location>
</feature>
<proteinExistence type="predicted"/>
<keyword evidence="5" id="KW-1185">Reference proteome</keyword>
<reference evidence="5" key="1">
    <citation type="journal article" date="2019" name="Int. J. Syst. Evol. Microbiol.">
        <title>The Global Catalogue of Microorganisms (GCM) 10K type strain sequencing project: providing services to taxonomists for standard genome sequencing and annotation.</title>
        <authorList>
            <consortium name="The Broad Institute Genomics Platform"/>
            <consortium name="The Broad Institute Genome Sequencing Center for Infectious Disease"/>
            <person name="Wu L."/>
            <person name="Ma J."/>
        </authorList>
    </citation>
    <scope>NUCLEOTIDE SEQUENCE [LARGE SCALE GENOMIC DNA]</scope>
    <source>
        <strain evidence="5">JCM 17214</strain>
    </source>
</reference>
<sequence>MAFPLQTVRMIRFSLLFAAFAFSGFAASAALRPLSLPDSIGVEYRNNKVLIRHRVMPGETLYGIARRYKVPVDQIVEANPKLEGALGAGQIVLVPRPRVVLSTPAAPRATAAAAAAPNPAAKGLATDARGNRVYKVEKGQTLFSIARSFGLTPADIARQNNLAATAGVRIGQTLIIVPAGGASTPEAAPVAAAAPVKAAPTPTNRPERADEGEKDKEKDAAAATPPAAPPAEKEETPERASEIVRKVKESGLAAVIEGGGTDKYLALHKTAPVGTIMQVRNIMNGQSVYVRVIGQLPDTGENSNVLVRISRRAVQKLATPDSRFRVETSYVP</sequence>
<feature type="compositionally biased region" description="Basic and acidic residues" evidence="1">
    <location>
        <begin position="205"/>
        <end position="220"/>
    </location>
</feature>
<feature type="signal peptide" evidence="2">
    <location>
        <begin position="1"/>
        <end position="29"/>
    </location>
</feature>
<dbReference type="PANTHER" id="PTHR33734">
    <property type="entry name" value="LYSM DOMAIN-CONTAINING GPI-ANCHORED PROTEIN 2"/>
    <property type="match status" value="1"/>
</dbReference>
<feature type="region of interest" description="Disordered" evidence="1">
    <location>
        <begin position="191"/>
        <end position="241"/>
    </location>
</feature>
<dbReference type="Pfam" id="PF01476">
    <property type="entry name" value="LysM"/>
    <property type="match status" value="2"/>
</dbReference>